<accession>A0A2G5SDE8</accession>
<comment type="caution">
    <text evidence="1">The sequence shown here is derived from an EMBL/GenBank/DDBJ whole genome shotgun (WGS) entry which is preliminary data.</text>
</comment>
<keyword evidence="2" id="KW-1185">Reference proteome</keyword>
<evidence type="ECO:0000313" key="2">
    <source>
        <dbReference type="Proteomes" id="UP000230233"/>
    </source>
</evidence>
<evidence type="ECO:0000313" key="1">
    <source>
        <dbReference type="EMBL" id="PIC13070.1"/>
    </source>
</evidence>
<reference evidence="2" key="1">
    <citation type="submission" date="2017-10" db="EMBL/GenBank/DDBJ databases">
        <title>Rapid genome shrinkage in a self-fertile nematode reveals novel sperm competition proteins.</title>
        <authorList>
            <person name="Yin D."/>
            <person name="Schwarz E.M."/>
            <person name="Thomas C.G."/>
            <person name="Felde R.L."/>
            <person name="Korf I.F."/>
            <person name="Cutter A.D."/>
            <person name="Schartner C.M."/>
            <person name="Ralston E.J."/>
            <person name="Meyer B.J."/>
            <person name="Haag E.S."/>
        </authorList>
    </citation>
    <scope>NUCLEOTIDE SEQUENCE [LARGE SCALE GENOMIC DNA]</scope>
    <source>
        <strain evidence="2">JU1422</strain>
    </source>
</reference>
<dbReference type="Proteomes" id="UP000230233">
    <property type="component" value="Unassembled WGS sequence"/>
</dbReference>
<gene>
    <name evidence="1" type="ORF">B9Z55_027955</name>
</gene>
<dbReference type="EMBL" id="PDUG01000015">
    <property type="protein sequence ID" value="PIC13070.1"/>
    <property type="molecule type" value="Genomic_DNA"/>
</dbReference>
<proteinExistence type="predicted"/>
<organism evidence="1 2">
    <name type="scientific">Caenorhabditis nigoni</name>
    <dbReference type="NCBI Taxonomy" id="1611254"/>
    <lineage>
        <taxon>Eukaryota</taxon>
        <taxon>Metazoa</taxon>
        <taxon>Ecdysozoa</taxon>
        <taxon>Nematoda</taxon>
        <taxon>Chromadorea</taxon>
        <taxon>Rhabditida</taxon>
        <taxon>Rhabditina</taxon>
        <taxon>Rhabditomorpha</taxon>
        <taxon>Rhabditoidea</taxon>
        <taxon>Rhabditidae</taxon>
        <taxon>Peloderinae</taxon>
        <taxon>Caenorhabditis</taxon>
    </lineage>
</organism>
<name>A0A2G5SDE8_9PELO</name>
<sequence>MLEIIVNVIWLVEDEVPFHHSLTTTATYLLRICRSFLTTSSMDALPIWKHGFGLENWRVLSSKSPPLSWIWLPHQKTDISISNLMIHLDEQTPENYCYYRIQLPYVPKGLQDALDPQNPRWKMKICLKLSMKC</sequence>
<protein>
    <submittedName>
        <fullName evidence="1">Uncharacterized protein</fullName>
    </submittedName>
</protein>
<dbReference type="AlphaFoldDB" id="A0A2G5SDE8"/>